<gene>
    <name evidence="1" type="ORF">LCGC14_2632690</name>
</gene>
<dbReference type="AlphaFoldDB" id="A0A0F9AMC7"/>
<dbReference type="EMBL" id="LAZR01045202">
    <property type="protein sequence ID" value="KKK99445.1"/>
    <property type="molecule type" value="Genomic_DNA"/>
</dbReference>
<organism evidence="1">
    <name type="scientific">marine sediment metagenome</name>
    <dbReference type="NCBI Taxonomy" id="412755"/>
    <lineage>
        <taxon>unclassified sequences</taxon>
        <taxon>metagenomes</taxon>
        <taxon>ecological metagenomes</taxon>
    </lineage>
</organism>
<comment type="caution">
    <text evidence="1">The sequence shown here is derived from an EMBL/GenBank/DDBJ whole genome shotgun (WGS) entry which is preliminary data.</text>
</comment>
<name>A0A0F9AMC7_9ZZZZ</name>
<accession>A0A0F9AMC7</accession>
<evidence type="ECO:0000313" key="1">
    <source>
        <dbReference type="EMBL" id="KKK99445.1"/>
    </source>
</evidence>
<feature type="non-terminal residue" evidence="1">
    <location>
        <position position="162"/>
    </location>
</feature>
<sequence length="162" mass="18044">MRSLHADLLSKIGGDIDPAIRLVFTSQDGGTTFDYSFDPTSNTNRAENLTLSLEPFDEYCQIQLRNDDLVVPSLVGYYIDLGLGANTDSGLRYGDFPRLWVKQQHTLSGGSKNGRKDLKILLELEGVWAILRELFVLIGTAPFYNDNFGNFTGKTIYGILES</sequence>
<proteinExistence type="predicted"/>
<protein>
    <submittedName>
        <fullName evidence="1">Uncharacterized protein</fullName>
    </submittedName>
</protein>
<reference evidence="1" key="1">
    <citation type="journal article" date="2015" name="Nature">
        <title>Complex archaea that bridge the gap between prokaryotes and eukaryotes.</title>
        <authorList>
            <person name="Spang A."/>
            <person name="Saw J.H."/>
            <person name="Jorgensen S.L."/>
            <person name="Zaremba-Niedzwiedzka K."/>
            <person name="Martijn J."/>
            <person name="Lind A.E."/>
            <person name="van Eijk R."/>
            <person name="Schleper C."/>
            <person name="Guy L."/>
            <person name="Ettema T.J."/>
        </authorList>
    </citation>
    <scope>NUCLEOTIDE SEQUENCE</scope>
</reference>